<dbReference type="EMBL" id="GBXM01047738">
    <property type="protein sequence ID" value="JAH60839.1"/>
    <property type="molecule type" value="Transcribed_RNA"/>
</dbReference>
<name>A0A0E9U4L6_ANGAN</name>
<sequence>MESYRISIYLRNQTSRVGKEGKLKMAQLAS</sequence>
<reference evidence="1" key="2">
    <citation type="journal article" date="2015" name="Fish Shellfish Immunol.">
        <title>Early steps in the European eel (Anguilla anguilla)-Vibrio vulnificus interaction in the gills: Role of the RtxA13 toxin.</title>
        <authorList>
            <person name="Callol A."/>
            <person name="Pajuelo D."/>
            <person name="Ebbesson L."/>
            <person name="Teles M."/>
            <person name="MacKenzie S."/>
            <person name="Amaro C."/>
        </authorList>
    </citation>
    <scope>NUCLEOTIDE SEQUENCE</scope>
</reference>
<reference evidence="1" key="1">
    <citation type="submission" date="2014-11" db="EMBL/GenBank/DDBJ databases">
        <authorList>
            <person name="Amaro Gonzalez C."/>
        </authorList>
    </citation>
    <scope>NUCLEOTIDE SEQUENCE</scope>
</reference>
<dbReference type="AlphaFoldDB" id="A0A0E9U4L6"/>
<evidence type="ECO:0000313" key="1">
    <source>
        <dbReference type="EMBL" id="JAH60839.1"/>
    </source>
</evidence>
<proteinExistence type="predicted"/>
<accession>A0A0E9U4L6</accession>
<protein>
    <submittedName>
        <fullName evidence="1">Uncharacterized protein</fullName>
    </submittedName>
</protein>
<organism evidence="1">
    <name type="scientific">Anguilla anguilla</name>
    <name type="common">European freshwater eel</name>
    <name type="synonym">Muraena anguilla</name>
    <dbReference type="NCBI Taxonomy" id="7936"/>
    <lineage>
        <taxon>Eukaryota</taxon>
        <taxon>Metazoa</taxon>
        <taxon>Chordata</taxon>
        <taxon>Craniata</taxon>
        <taxon>Vertebrata</taxon>
        <taxon>Euteleostomi</taxon>
        <taxon>Actinopterygii</taxon>
        <taxon>Neopterygii</taxon>
        <taxon>Teleostei</taxon>
        <taxon>Anguilliformes</taxon>
        <taxon>Anguillidae</taxon>
        <taxon>Anguilla</taxon>
    </lineage>
</organism>